<evidence type="ECO:0000313" key="2">
    <source>
        <dbReference type="EMBL" id="MDL4839285.1"/>
    </source>
</evidence>
<keyword evidence="3" id="KW-1185">Reference proteome</keyword>
<evidence type="ECO:0000313" key="3">
    <source>
        <dbReference type="Proteomes" id="UP001235343"/>
    </source>
</evidence>
<dbReference type="Proteomes" id="UP001235343">
    <property type="component" value="Unassembled WGS sequence"/>
</dbReference>
<reference evidence="2 3" key="1">
    <citation type="submission" date="2023-06" db="EMBL/GenBank/DDBJ databases">
        <title>Aquibacillus rhizosphaerae LR5S19.</title>
        <authorList>
            <person name="Sun J.-Q."/>
        </authorList>
    </citation>
    <scope>NUCLEOTIDE SEQUENCE [LARGE SCALE GENOMIC DNA]</scope>
    <source>
        <strain evidence="2 3">LR5S19</strain>
    </source>
</reference>
<evidence type="ECO:0008006" key="4">
    <source>
        <dbReference type="Google" id="ProtNLM"/>
    </source>
</evidence>
<sequence>MTQLSRIIKQDAIKQIVTGLIMAVLTLGLIIITFVITAQWQIIFLIASLGIASVSFLKSGSIDLAVAKNTQLRMKAPEENKVTTTWPRRMFIEHQIGNVSTLLDMDETKYLSIFEQKQSKIKLILDIVTETVSIRHFLPKRFRIEDYHGNRIFYLEKKGGFNWRSYVFDETGKGIAYLDSSKQDKHIVLQYIDNDGVRWQASKDGIGFITIQDSEGIGKVIMKPNAIPIESERFAKANGSLIIWYDSVEIPYSLIILLFAITKKS</sequence>
<dbReference type="EMBL" id="JASTZU010000012">
    <property type="protein sequence ID" value="MDL4839285.1"/>
    <property type="molecule type" value="Genomic_DNA"/>
</dbReference>
<proteinExistence type="predicted"/>
<protein>
    <recommendedName>
        <fullName evidence="4">DUF58 domain-containing protein</fullName>
    </recommendedName>
</protein>
<feature type="transmembrane region" description="Helical" evidence="1">
    <location>
        <begin position="241"/>
        <end position="261"/>
    </location>
</feature>
<organism evidence="2 3">
    <name type="scientific">Aquibacillus rhizosphaerae</name>
    <dbReference type="NCBI Taxonomy" id="3051431"/>
    <lineage>
        <taxon>Bacteria</taxon>
        <taxon>Bacillati</taxon>
        <taxon>Bacillota</taxon>
        <taxon>Bacilli</taxon>
        <taxon>Bacillales</taxon>
        <taxon>Bacillaceae</taxon>
        <taxon>Aquibacillus</taxon>
    </lineage>
</organism>
<keyword evidence="1" id="KW-0812">Transmembrane</keyword>
<keyword evidence="1" id="KW-1133">Transmembrane helix</keyword>
<keyword evidence="1" id="KW-0472">Membrane</keyword>
<comment type="caution">
    <text evidence="2">The sequence shown here is derived from an EMBL/GenBank/DDBJ whole genome shotgun (WGS) entry which is preliminary data.</text>
</comment>
<name>A0ABT7L292_9BACI</name>
<gene>
    <name evidence="2" type="ORF">QQS35_02250</name>
</gene>
<evidence type="ECO:0000256" key="1">
    <source>
        <dbReference type="SAM" id="Phobius"/>
    </source>
</evidence>
<accession>A0ABT7L292</accession>
<feature type="transmembrane region" description="Helical" evidence="1">
    <location>
        <begin position="12"/>
        <end position="36"/>
    </location>
</feature>
<dbReference type="RefSeq" id="WP_285930138.1">
    <property type="nucleotide sequence ID" value="NZ_JASTZU010000012.1"/>
</dbReference>
<feature type="transmembrane region" description="Helical" evidence="1">
    <location>
        <begin position="42"/>
        <end position="66"/>
    </location>
</feature>